<evidence type="ECO:0000256" key="1">
    <source>
        <dbReference type="ARBA" id="ARBA00004502"/>
    </source>
</evidence>
<gene>
    <name evidence="4" type="primary">LOC107727929</name>
</gene>
<dbReference type="AlphaFoldDB" id="A0A673JXY9"/>
<dbReference type="GO" id="GO:0019915">
    <property type="term" value="P:lipid storage"/>
    <property type="evidence" value="ECO:0007669"/>
    <property type="project" value="TreeGrafter"/>
</dbReference>
<dbReference type="Proteomes" id="UP000472270">
    <property type="component" value="Unassembled WGS sequence"/>
</dbReference>
<dbReference type="PANTHER" id="PTHR14024:SF25">
    <property type="entry name" value="PERILIPIN-2"/>
    <property type="match status" value="1"/>
</dbReference>
<dbReference type="Ensembl" id="ENSSRHT00000060672.1">
    <property type="protein sequence ID" value="ENSSRHP00000059027.1"/>
    <property type="gene ID" value="ENSSRHG00000029589.1"/>
</dbReference>
<dbReference type="Pfam" id="PF03036">
    <property type="entry name" value="Perilipin"/>
    <property type="match status" value="1"/>
</dbReference>
<evidence type="ECO:0000313" key="4">
    <source>
        <dbReference type="Ensembl" id="ENSSRHP00000059027.1"/>
    </source>
</evidence>
<dbReference type="GO" id="GO:0005811">
    <property type="term" value="C:lipid droplet"/>
    <property type="evidence" value="ECO:0007669"/>
    <property type="project" value="UniProtKB-SubCell"/>
</dbReference>
<dbReference type="PANTHER" id="PTHR14024">
    <property type="entry name" value="PERILIPIN"/>
    <property type="match status" value="1"/>
</dbReference>
<dbReference type="GO" id="GO:0010890">
    <property type="term" value="P:positive regulation of triglyceride storage"/>
    <property type="evidence" value="ECO:0007669"/>
    <property type="project" value="TreeGrafter"/>
</dbReference>
<sequence length="116" mass="13030">MDSVDVVNNQNVVERIVHLPLVISTYDLVSNVYCNTKNTHPYLKSVCEVAENDVQSITSAAFHSALLIIGKLEPQSKPTVVCSLKSGLITVRICIYQKILHKPSDQVLRKHHFYIV</sequence>
<dbReference type="InterPro" id="IPR004279">
    <property type="entry name" value="Perilipin"/>
</dbReference>
<evidence type="ECO:0000313" key="5">
    <source>
        <dbReference type="Proteomes" id="UP000472270"/>
    </source>
</evidence>
<accession>A0A673JXY9</accession>
<dbReference type="GO" id="GO:0005829">
    <property type="term" value="C:cytosol"/>
    <property type="evidence" value="ECO:0007669"/>
    <property type="project" value="TreeGrafter"/>
</dbReference>
<comment type="subcellular location">
    <subcellularLocation>
        <location evidence="1">Lipid droplet</location>
    </subcellularLocation>
</comment>
<name>A0A673JXY9_9TELE</name>
<evidence type="ECO:0000256" key="2">
    <source>
        <dbReference type="ARBA" id="ARBA00006311"/>
    </source>
</evidence>
<comment type="similarity">
    <text evidence="2">Belongs to the perilipin family.</text>
</comment>
<reference evidence="4" key="2">
    <citation type="submission" date="2025-09" db="UniProtKB">
        <authorList>
            <consortium name="Ensembl"/>
        </authorList>
    </citation>
    <scope>IDENTIFICATION</scope>
</reference>
<organism evidence="4 5">
    <name type="scientific">Sinocyclocheilus rhinocerous</name>
    <dbReference type="NCBI Taxonomy" id="307959"/>
    <lineage>
        <taxon>Eukaryota</taxon>
        <taxon>Metazoa</taxon>
        <taxon>Chordata</taxon>
        <taxon>Craniata</taxon>
        <taxon>Vertebrata</taxon>
        <taxon>Euteleostomi</taxon>
        <taxon>Actinopterygii</taxon>
        <taxon>Neopterygii</taxon>
        <taxon>Teleostei</taxon>
        <taxon>Ostariophysi</taxon>
        <taxon>Cypriniformes</taxon>
        <taxon>Cyprinidae</taxon>
        <taxon>Cyprininae</taxon>
        <taxon>Sinocyclocheilus</taxon>
    </lineage>
</organism>
<proteinExistence type="inferred from homology"/>
<keyword evidence="3" id="KW-0551">Lipid droplet</keyword>
<protein>
    <submittedName>
        <fullName evidence="4">Perilipin-2-like</fullName>
    </submittedName>
</protein>
<keyword evidence="5" id="KW-1185">Reference proteome</keyword>
<evidence type="ECO:0000256" key="3">
    <source>
        <dbReference type="ARBA" id="ARBA00022677"/>
    </source>
</evidence>
<reference evidence="4" key="1">
    <citation type="submission" date="2025-08" db="UniProtKB">
        <authorList>
            <consortium name="Ensembl"/>
        </authorList>
    </citation>
    <scope>IDENTIFICATION</scope>
</reference>